<dbReference type="EMBL" id="BMAW01111795">
    <property type="protein sequence ID" value="GFT49756.1"/>
    <property type="molecule type" value="Genomic_DNA"/>
</dbReference>
<dbReference type="AlphaFoldDB" id="A0A8X6TV12"/>
<evidence type="ECO:0000313" key="2">
    <source>
        <dbReference type="Proteomes" id="UP000887013"/>
    </source>
</evidence>
<keyword evidence="2" id="KW-1185">Reference proteome</keyword>
<organism evidence="1 2">
    <name type="scientific">Nephila pilipes</name>
    <name type="common">Giant wood spider</name>
    <name type="synonym">Nephila maculata</name>
    <dbReference type="NCBI Taxonomy" id="299642"/>
    <lineage>
        <taxon>Eukaryota</taxon>
        <taxon>Metazoa</taxon>
        <taxon>Ecdysozoa</taxon>
        <taxon>Arthropoda</taxon>
        <taxon>Chelicerata</taxon>
        <taxon>Arachnida</taxon>
        <taxon>Araneae</taxon>
        <taxon>Araneomorphae</taxon>
        <taxon>Entelegynae</taxon>
        <taxon>Araneoidea</taxon>
        <taxon>Nephilidae</taxon>
        <taxon>Nephila</taxon>
    </lineage>
</organism>
<sequence length="112" mass="12499">MNVFVCISPLLLSSSREWIRVTIEDDGVLTNDVNASLRCVRSTPSLSENGRKNAVKAADDHRLTVGFPAVSSEHLVLRDARFLLPLVQIYSHEVLHFAVPVEVVDQMNLVFI</sequence>
<name>A0A8X6TV12_NEPPI</name>
<evidence type="ECO:0000313" key="1">
    <source>
        <dbReference type="EMBL" id="GFT49756.1"/>
    </source>
</evidence>
<gene>
    <name evidence="1" type="ORF">NPIL_272171</name>
</gene>
<proteinExistence type="predicted"/>
<dbReference type="OrthoDB" id="10585346at2759"/>
<protein>
    <submittedName>
        <fullName evidence="1">Uncharacterized protein</fullName>
    </submittedName>
</protein>
<dbReference type="Proteomes" id="UP000887013">
    <property type="component" value="Unassembled WGS sequence"/>
</dbReference>
<comment type="caution">
    <text evidence="1">The sequence shown here is derived from an EMBL/GenBank/DDBJ whole genome shotgun (WGS) entry which is preliminary data.</text>
</comment>
<reference evidence="1" key="1">
    <citation type="submission" date="2020-08" db="EMBL/GenBank/DDBJ databases">
        <title>Multicomponent nature underlies the extraordinary mechanical properties of spider dragline silk.</title>
        <authorList>
            <person name="Kono N."/>
            <person name="Nakamura H."/>
            <person name="Mori M."/>
            <person name="Yoshida Y."/>
            <person name="Ohtoshi R."/>
            <person name="Malay A.D."/>
            <person name="Moran D.A.P."/>
            <person name="Tomita M."/>
            <person name="Numata K."/>
            <person name="Arakawa K."/>
        </authorList>
    </citation>
    <scope>NUCLEOTIDE SEQUENCE</scope>
</reference>
<accession>A0A8X6TV12</accession>